<protein>
    <recommendedName>
        <fullName evidence="12">G-protein coupled receptors family 1 profile domain-containing protein</fullName>
    </recommendedName>
</protein>
<dbReference type="OrthoDB" id="2132067at2759"/>
<dbReference type="AlphaFoldDB" id="A0A368GGP4"/>
<feature type="domain" description="G-protein coupled receptors family 1 profile" evidence="12">
    <location>
        <begin position="1"/>
        <end position="153"/>
    </location>
</feature>
<dbReference type="SUPFAM" id="SSF81321">
    <property type="entry name" value="Family A G protein-coupled receptor-like"/>
    <property type="match status" value="1"/>
</dbReference>
<evidence type="ECO:0000256" key="3">
    <source>
        <dbReference type="ARBA" id="ARBA00022692"/>
    </source>
</evidence>
<reference evidence="13 14" key="1">
    <citation type="submission" date="2014-10" db="EMBL/GenBank/DDBJ databases">
        <title>Draft genome of the hookworm Ancylostoma caninum.</title>
        <authorList>
            <person name="Mitreva M."/>
        </authorList>
    </citation>
    <scope>NUCLEOTIDE SEQUENCE [LARGE SCALE GENOMIC DNA]</scope>
    <source>
        <strain evidence="13 14">Baltimore</strain>
    </source>
</reference>
<feature type="transmembrane region" description="Helical" evidence="11">
    <location>
        <begin position="70"/>
        <end position="90"/>
    </location>
</feature>
<dbReference type="GO" id="GO:0004930">
    <property type="term" value="F:G protein-coupled receptor activity"/>
    <property type="evidence" value="ECO:0007669"/>
    <property type="project" value="UniProtKB-KW"/>
</dbReference>
<keyword evidence="14" id="KW-1185">Reference proteome</keyword>
<dbReference type="Pfam" id="PF00001">
    <property type="entry name" value="7tm_1"/>
    <property type="match status" value="1"/>
</dbReference>
<proteinExistence type="predicted"/>
<evidence type="ECO:0000256" key="2">
    <source>
        <dbReference type="ARBA" id="ARBA00022475"/>
    </source>
</evidence>
<evidence type="ECO:0000313" key="14">
    <source>
        <dbReference type="Proteomes" id="UP000252519"/>
    </source>
</evidence>
<evidence type="ECO:0000256" key="6">
    <source>
        <dbReference type="ARBA" id="ARBA00023136"/>
    </source>
</evidence>
<dbReference type="InterPro" id="IPR000276">
    <property type="entry name" value="GPCR_Rhodpsn"/>
</dbReference>
<keyword evidence="5" id="KW-0297">G-protein coupled receptor</keyword>
<dbReference type="Gene3D" id="1.20.1070.10">
    <property type="entry name" value="Rhodopsin 7-helix transmembrane proteins"/>
    <property type="match status" value="1"/>
</dbReference>
<evidence type="ECO:0000256" key="9">
    <source>
        <dbReference type="ARBA" id="ARBA00023180"/>
    </source>
</evidence>
<organism evidence="13 14">
    <name type="scientific">Ancylostoma caninum</name>
    <name type="common">Dog hookworm</name>
    <dbReference type="NCBI Taxonomy" id="29170"/>
    <lineage>
        <taxon>Eukaryota</taxon>
        <taxon>Metazoa</taxon>
        <taxon>Ecdysozoa</taxon>
        <taxon>Nematoda</taxon>
        <taxon>Chromadorea</taxon>
        <taxon>Rhabditida</taxon>
        <taxon>Rhabditina</taxon>
        <taxon>Rhabditomorpha</taxon>
        <taxon>Strongyloidea</taxon>
        <taxon>Ancylostomatidae</taxon>
        <taxon>Ancylostomatinae</taxon>
        <taxon>Ancylostoma</taxon>
    </lineage>
</organism>
<dbReference type="InterPro" id="IPR017452">
    <property type="entry name" value="GPCR_Rhodpsn_7TM"/>
</dbReference>
<dbReference type="PRINTS" id="PR00663">
    <property type="entry name" value="GALANINR"/>
</dbReference>
<evidence type="ECO:0000313" key="13">
    <source>
        <dbReference type="EMBL" id="RCN42175.1"/>
    </source>
</evidence>
<evidence type="ECO:0000259" key="12">
    <source>
        <dbReference type="PROSITE" id="PS50262"/>
    </source>
</evidence>
<evidence type="ECO:0000256" key="10">
    <source>
        <dbReference type="ARBA" id="ARBA00023224"/>
    </source>
</evidence>
<evidence type="ECO:0000256" key="8">
    <source>
        <dbReference type="ARBA" id="ARBA00023170"/>
    </source>
</evidence>
<keyword evidence="7" id="KW-1015">Disulfide bond</keyword>
<keyword evidence="3 11" id="KW-0812">Transmembrane</keyword>
<dbReference type="InterPro" id="IPR000405">
    <property type="entry name" value="Galanin_rcpt"/>
</dbReference>
<evidence type="ECO:0000256" key="7">
    <source>
        <dbReference type="ARBA" id="ARBA00023157"/>
    </source>
</evidence>
<dbReference type="PROSITE" id="PS50262">
    <property type="entry name" value="G_PROTEIN_RECEP_F1_2"/>
    <property type="match status" value="1"/>
</dbReference>
<accession>A0A368GGP4</accession>
<name>A0A368GGP4_ANCCA</name>
<keyword evidence="9" id="KW-0325">Glycoprotein</keyword>
<keyword evidence="8" id="KW-0675">Receptor</keyword>
<dbReference type="GO" id="GO:0005886">
    <property type="term" value="C:plasma membrane"/>
    <property type="evidence" value="ECO:0007669"/>
    <property type="project" value="UniProtKB-SubCell"/>
</dbReference>
<keyword evidence="6 11" id="KW-0472">Membrane</keyword>
<dbReference type="EMBL" id="JOJR01000207">
    <property type="protein sequence ID" value="RCN42175.1"/>
    <property type="molecule type" value="Genomic_DNA"/>
</dbReference>
<evidence type="ECO:0000256" key="4">
    <source>
        <dbReference type="ARBA" id="ARBA00022989"/>
    </source>
</evidence>
<keyword evidence="10" id="KW-0807">Transducer</keyword>
<dbReference type="Proteomes" id="UP000252519">
    <property type="component" value="Unassembled WGS sequence"/>
</dbReference>
<keyword evidence="4 11" id="KW-1133">Transmembrane helix</keyword>
<sequence>MFLLLCVPFTAIDYALPVWIFPEWTCSMINFFQHISAYCSVWTLTLMALDRYLAVVYPVDSLTLRSPRNTIIALVVVYTIIVATQIPVGLMHGIHTYHFIIEERSTCAIVSIATNNATLTFVSLSSSQFASLSQASCFIASLLSSFHIQELVS</sequence>
<keyword evidence="2" id="KW-1003">Cell membrane</keyword>
<evidence type="ECO:0000256" key="11">
    <source>
        <dbReference type="SAM" id="Phobius"/>
    </source>
</evidence>
<comment type="subcellular location">
    <subcellularLocation>
        <location evidence="1">Cell membrane</location>
        <topology evidence="1">Multi-pass membrane protein</topology>
    </subcellularLocation>
</comment>
<feature type="transmembrane region" description="Helical" evidence="11">
    <location>
        <begin position="31"/>
        <end position="49"/>
    </location>
</feature>
<evidence type="ECO:0000256" key="1">
    <source>
        <dbReference type="ARBA" id="ARBA00004651"/>
    </source>
</evidence>
<dbReference type="PANTHER" id="PTHR45695">
    <property type="entry name" value="LEUCOKININ RECEPTOR-RELATED"/>
    <property type="match status" value="1"/>
</dbReference>
<gene>
    <name evidence="13" type="ORF">ANCCAN_11862</name>
</gene>
<dbReference type="STRING" id="29170.A0A368GGP4"/>
<dbReference type="PANTHER" id="PTHR45695:SF23">
    <property type="entry name" value="GALANIN-LIKE G-PROTEIN COUPLED RECEPTOR NPR-9"/>
    <property type="match status" value="1"/>
</dbReference>
<dbReference type="PROSITE" id="PS00237">
    <property type="entry name" value="G_PROTEIN_RECEP_F1_1"/>
    <property type="match status" value="1"/>
</dbReference>
<comment type="caution">
    <text evidence="13">The sequence shown here is derived from an EMBL/GenBank/DDBJ whole genome shotgun (WGS) entry which is preliminary data.</text>
</comment>
<evidence type="ECO:0000256" key="5">
    <source>
        <dbReference type="ARBA" id="ARBA00023040"/>
    </source>
</evidence>